<sequence>MSRNKRHRTTELVFGAPSEADNPSAQLNYPSSAASSTRVLPVNTVPSFVTLCARVFAAKFVQLHNNETIWKQTSQYLKLVPEELKGRIFGMLSAAWPTYLSHEIIVTVR</sequence>
<feature type="region of interest" description="Disordered" evidence="1">
    <location>
        <begin position="1"/>
        <end position="25"/>
    </location>
</feature>
<evidence type="ECO:0000313" key="3">
    <source>
        <dbReference type="Proteomes" id="UP001175211"/>
    </source>
</evidence>
<protein>
    <submittedName>
        <fullName evidence="2">Uncharacterized protein</fullName>
    </submittedName>
</protein>
<comment type="caution">
    <text evidence="2">The sequence shown here is derived from an EMBL/GenBank/DDBJ whole genome shotgun (WGS) entry which is preliminary data.</text>
</comment>
<dbReference type="GeneID" id="85367686"/>
<gene>
    <name evidence="2" type="ORF">EV420DRAFT_956345</name>
</gene>
<dbReference type="Proteomes" id="UP001175211">
    <property type="component" value="Unassembled WGS sequence"/>
</dbReference>
<dbReference type="RefSeq" id="XP_060336431.1">
    <property type="nucleotide sequence ID" value="XM_060484138.1"/>
</dbReference>
<dbReference type="AlphaFoldDB" id="A0AA39NH54"/>
<evidence type="ECO:0000256" key="1">
    <source>
        <dbReference type="SAM" id="MobiDB-lite"/>
    </source>
</evidence>
<organism evidence="2 3">
    <name type="scientific">Armillaria tabescens</name>
    <name type="common">Ringless honey mushroom</name>
    <name type="synonym">Agaricus tabescens</name>
    <dbReference type="NCBI Taxonomy" id="1929756"/>
    <lineage>
        <taxon>Eukaryota</taxon>
        <taxon>Fungi</taxon>
        <taxon>Dikarya</taxon>
        <taxon>Basidiomycota</taxon>
        <taxon>Agaricomycotina</taxon>
        <taxon>Agaricomycetes</taxon>
        <taxon>Agaricomycetidae</taxon>
        <taxon>Agaricales</taxon>
        <taxon>Marasmiineae</taxon>
        <taxon>Physalacriaceae</taxon>
        <taxon>Desarmillaria</taxon>
    </lineage>
</organism>
<accession>A0AA39NH54</accession>
<name>A0AA39NH54_ARMTA</name>
<reference evidence="2" key="1">
    <citation type="submission" date="2023-06" db="EMBL/GenBank/DDBJ databases">
        <authorList>
            <consortium name="Lawrence Berkeley National Laboratory"/>
            <person name="Ahrendt S."/>
            <person name="Sahu N."/>
            <person name="Indic B."/>
            <person name="Wong-Bajracharya J."/>
            <person name="Merenyi Z."/>
            <person name="Ke H.-M."/>
            <person name="Monk M."/>
            <person name="Kocsube S."/>
            <person name="Drula E."/>
            <person name="Lipzen A."/>
            <person name="Balint B."/>
            <person name="Henrissat B."/>
            <person name="Andreopoulos B."/>
            <person name="Martin F.M."/>
            <person name="Harder C.B."/>
            <person name="Rigling D."/>
            <person name="Ford K.L."/>
            <person name="Foster G.D."/>
            <person name="Pangilinan J."/>
            <person name="Papanicolaou A."/>
            <person name="Barry K."/>
            <person name="LaButti K."/>
            <person name="Viragh M."/>
            <person name="Koriabine M."/>
            <person name="Yan M."/>
            <person name="Riley R."/>
            <person name="Champramary S."/>
            <person name="Plett K.L."/>
            <person name="Tsai I.J."/>
            <person name="Slot J."/>
            <person name="Sipos G."/>
            <person name="Plett J."/>
            <person name="Nagy L.G."/>
            <person name="Grigoriev I.V."/>
        </authorList>
    </citation>
    <scope>NUCLEOTIDE SEQUENCE</scope>
    <source>
        <strain evidence="2">CCBAS 213</strain>
    </source>
</reference>
<dbReference type="EMBL" id="JAUEPS010000005">
    <property type="protein sequence ID" value="KAK0465383.1"/>
    <property type="molecule type" value="Genomic_DNA"/>
</dbReference>
<keyword evidence="3" id="KW-1185">Reference proteome</keyword>
<proteinExistence type="predicted"/>
<evidence type="ECO:0000313" key="2">
    <source>
        <dbReference type="EMBL" id="KAK0465383.1"/>
    </source>
</evidence>